<evidence type="ECO:0000256" key="2">
    <source>
        <dbReference type="SAM" id="Phobius"/>
    </source>
</evidence>
<keyword evidence="2" id="KW-0812">Transmembrane</keyword>
<organism evidence="3 4">
    <name type="scientific">Cricetibacter osteomyelitidis</name>
    <dbReference type="NCBI Taxonomy" id="1521931"/>
    <lineage>
        <taxon>Bacteria</taxon>
        <taxon>Pseudomonadati</taxon>
        <taxon>Pseudomonadota</taxon>
        <taxon>Gammaproteobacteria</taxon>
        <taxon>Pasteurellales</taxon>
        <taxon>Pasteurellaceae</taxon>
        <taxon>Cricetibacter</taxon>
    </lineage>
</organism>
<name>A0A4R2SSI8_9PAST</name>
<dbReference type="Proteomes" id="UP000295763">
    <property type="component" value="Unassembled WGS sequence"/>
</dbReference>
<sequence length="338" mass="38354">MKQAQIPGIVYLPLTVFLTISLWQTAKGFEDLVGETFAWGFSIGLSMIMGFLTYLIGFRRLNKLPILGFITFYFLCFLFSFTGNFNAVYTNYQTEQLYRDELTKHRQQLQDVLAASTKALDNFAPDTEARAIRVETLTQQLVSQITDSARPGLGKRAREIIKELEAVLGERLTEFAGSPAELAKKYSDNIDSIAQKQFGTGDYGRIHKMKEQNAALVKELDALIEEALLARDMLKDQEDGRKINIKVVNGINKIGTDTQEFIKDLTKFKFDKVRVETQELGKIAFSFKSGFTQHTFVAFILSLVCIFFDWAVVAFLIVRYGRKEVEPYQPSLNKGVDL</sequence>
<feature type="transmembrane region" description="Helical" evidence="2">
    <location>
        <begin position="9"/>
        <end position="26"/>
    </location>
</feature>
<accession>A0A4R2SSI8</accession>
<dbReference type="OrthoDB" id="5670643at2"/>
<comment type="caution">
    <text evidence="3">The sequence shown here is derived from an EMBL/GenBank/DDBJ whole genome shotgun (WGS) entry which is preliminary data.</text>
</comment>
<feature type="coiled-coil region" evidence="1">
    <location>
        <begin position="206"/>
        <end position="237"/>
    </location>
</feature>
<evidence type="ECO:0000256" key="1">
    <source>
        <dbReference type="SAM" id="Coils"/>
    </source>
</evidence>
<reference evidence="3 4" key="1">
    <citation type="submission" date="2019-03" db="EMBL/GenBank/DDBJ databases">
        <title>Genomic Encyclopedia of Type Strains, Phase IV (KMG-IV): sequencing the most valuable type-strain genomes for metagenomic binning, comparative biology and taxonomic classification.</title>
        <authorList>
            <person name="Goeker M."/>
        </authorList>
    </citation>
    <scope>NUCLEOTIDE SEQUENCE [LARGE SCALE GENOMIC DNA]</scope>
    <source>
        <strain evidence="3 4">DSM 28404</strain>
    </source>
</reference>
<feature type="transmembrane region" description="Helical" evidence="2">
    <location>
        <begin position="296"/>
        <end position="318"/>
    </location>
</feature>
<keyword evidence="4" id="KW-1185">Reference proteome</keyword>
<protein>
    <submittedName>
        <fullName evidence="3">Uncharacterized protein</fullName>
    </submittedName>
</protein>
<evidence type="ECO:0000313" key="3">
    <source>
        <dbReference type="EMBL" id="TCP93269.1"/>
    </source>
</evidence>
<dbReference type="EMBL" id="SLYB01000022">
    <property type="protein sequence ID" value="TCP93269.1"/>
    <property type="molecule type" value="Genomic_DNA"/>
</dbReference>
<evidence type="ECO:0000313" key="4">
    <source>
        <dbReference type="Proteomes" id="UP000295763"/>
    </source>
</evidence>
<gene>
    <name evidence="3" type="ORF">EDC44_12224</name>
</gene>
<feature type="transmembrane region" description="Helical" evidence="2">
    <location>
        <begin position="38"/>
        <end position="57"/>
    </location>
</feature>
<dbReference type="RefSeq" id="WP_131978052.1">
    <property type="nucleotide sequence ID" value="NZ_SLYB01000022.1"/>
</dbReference>
<feature type="transmembrane region" description="Helical" evidence="2">
    <location>
        <begin position="64"/>
        <end position="83"/>
    </location>
</feature>
<keyword evidence="2" id="KW-1133">Transmembrane helix</keyword>
<keyword evidence="1" id="KW-0175">Coiled coil</keyword>
<proteinExistence type="predicted"/>
<dbReference type="AlphaFoldDB" id="A0A4R2SSI8"/>
<keyword evidence="2" id="KW-0472">Membrane</keyword>